<dbReference type="Proteomes" id="UP000184292">
    <property type="component" value="Unassembled WGS sequence"/>
</dbReference>
<keyword evidence="3" id="KW-1185">Reference proteome</keyword>
<name>A0A1M6G565_9RHOB</name>
<dbReference type="STRING" id="1447782.SAMN05444417_2692"/>
<evidence type="ECO:0000313" key="2">
    <source>
        <dbReference type="EMBL" id="SHJ05156.1"/>
    </source>
</evidence>
<reference evidence="2 3" key="1">
    <citation type="submission" date="2016-11" db="EMBL/GenBank/DDBJ databases">
        <authorList>
            <person name="Jaros S."/>
            <person name="Januszkiewicz K."/>
            <person name="Wedrychowicz H."/>
        </authorList>
    </citation>
    <scope>NUCLEOTIDE SEQUENCE [LARGE SCALE GENOMIC DNA]</scope>
    <source>
        <strain evidence="2 3">DSM 100565</strain>
    </source>
</reference>
<proteinExistence type="predicted"/>
<protein>
    <submittedName>
        <fullName evidence="2">Uncharacterized protein</fullName>
    </submittedName>
</protein>
<accession>A0A1M6G565</accession>
<organism evidence="2 3">
    <name type="scientific">Wenxinia saemankumensis</name>
    <dbReference type="NCBI Taxonomy" id="1447782"/>
    <lineage>
        <taxon>Bacteria</taxon>
        <taxon>Pseudomonadati</taxon>
        <taxon>Pseudomonadota</taxon>
        <taxon>Alphaproteobacteria</taxon>
        <taxon>Rhodobacterales</taxon>
        <taxon>Roseobacteraceae</taxon>
        <taxon>Wenxinia</taxon>
    </lineage>
</organism>
<evidence type="ECO:0000313" key="3">
    <source>
        <dbReference type="Proteomes" id="UP000184292"/>
    </source>
</evidence>
<feature type="compositionally biased region" description="Basic residues" evidence="1">
    <location>
        <begin position="220"/>
        <end position="232"/>
    </location>
</feature>
<evidence type="ECO:0000256" key="1">
    <source>
        <dbReference type="SAM" id="MobiDB-lite"/>
    </source>
</evidence>
<feature type="compositionally biased region" description="Low complexity" evidence="1">
    <location>
        <begin position="15"/>
        <end position="29"/>
    </location>
</feature>
<dbReference type="AlphaFoldDB" id="A0A1M6G565"/>
<feature type="region of interest" description="Disordered" evidence="1">
    <location>
        <begin position="1"/>
        <end position="266"/>
    </location>
</feature>
<gene>
    <name evidence="2" type="ORF">SAMN05444417_2692</name>
</gene>
<dbReference type="EMBL" id="FQYO01000004">
    <property type="protein sequence ID" value="SHJ05156.1"/>
    <property type="molecule type" value="Genomic_DNA"/>
</dbReference>
<sequence length="295" mass="32198">MAISRPAPLATWRITGPPRSGARPGTRTTRPARRLFPTDGSAGMERQSDDRAAPICPQARPHASRNRRPDPSGRACRAGRITGSLMRGPRHPGPIPGQRAAAVSVRPVPRSRGEGRPHSANPAARRPETCLSRGALRGRRSICGATRSRQARGGRQRPPAARHPLVVRPSGLHCEDTATLRPSPGPREWRTGPHFRANQPTPSTLRAGRPDPAPPDLPRPRLRRGGRVRARSRPGPMAQWASPRPGRHPRTLERGGRPHLPRAIPRLPRPGLRGACVLFPIPPRIRDACRRRTAG</sequence>